<comment type="caution">
    <text evidence="6">The sequence shown here is derived from an EMBL/GenBank/DDBJ whole genome shotgun (WGS) entry which is preliminary data.</text>
</comment>
<dbReference type="Pfam" id="PF00126">
    <property type="entry name" value="HTH_1"/>
    <property type="match status" value="1"/>
</dbReference>
<dbReference type="PROSITE" id="PS50931">
    <property type="entry name" value="HTH_LYSR"/>
    <property type="match status" value="1"/>
</dbReference>
<keyword evidence="3" id="KW-0238">DNA-binding</keyword>
<evidence type="ECO:0000256" key="4">
    <source>
        <dbReference type="ARBA" id="ARBA00023163"/>
    </source>
</evidence>
<evidence type="ECO:0000256" key="3">
    <source>
        <dbReference type="ARBA" id="ARBA00023125"/>
    </source>
</evidence>
<proteinExistence type="inferred from homology"/>
<dbReference type="Pfam" id="PF03466">
    <property type="entry name" value="LysR_substrate"/>
    <property type="match status" value="1"/>
</dbReference>
<dbReference type="PRINTS" id="PR00039">
    <property type="entry name" value="HTHLYSR"/>
</dbReference>
<keyword evidence="2" id="KW-0805">Transcription regulation</keyword>
<evidence type="ECO:0000256" key="2">
    <source>
        <dbReference type="ARBA" id="ARBA00023015"/>
    </source>
</evidence>
<comment type="similarity">
    <text evidence="1">Belongs to the LysR transcriptional regulatory family.</text>
</comment>
<dbReference type="EMBL" id="QJVJ01000003">
    <property type="protein sequence ID" value="PYI55625.1"/>
    <property type="molecule type" value="Genomic_DNA"/>
</dbReference>
<dbReference type="PANTHER" id="PTHR30346">
    <property type="entry name" value="TRANSCRIPTIONAL DUAL REGULATOR HCAR-RELATED"/>
    <property type="match status" value="1"/>
</dbReference>
<keyword evidence="7" id="KW-1185">Reference proteome</keyword>
<dbReference type="Gene3D" id="1.10.10.10">
    <property type="entry name" value="Winged helix-like DNA-binding domain superfamily/Winged helix DNA-binding domain"/>
    <property type="match status" value="1"/>
</dbReference>
<dbReference type="InterPro" id="IPR005119">
    <property type="entry name" value="LysR_subst-bd"/>
</dbReference>
<dbReference type="AlphaFoldDB" id="A0A2V5K816"/>
<dbReference type="PANTHER" id="PTHR30346:SF28">
    <property type="entry name" value="HTH-TYPE TRANSCRIPTIONAL REGULATOR CYNR"/>
    <property type="match status" value="1"/>
</dbReference>
<dbReference type="FunFam" id="1.10.10.10:FF:000001">
    <property type="entry name" value="LysR family transcriptional regulator"/>
    <property type="match status" value="1"/>
</dbReference>
<evidence type="ECO:0000313" key="6">
    <source>
        <dbReference type="EMBL" id="PYI55625.1"/>
    </source>
</evidence>
<name>A0A2V5K816_9BACL</name>
<dbReference type="CDD" id="cd08414">
    <property type="entry name" value="PBP2_LTTR_aromatics_like"/>
    <property type="match status" value="1"/>
</dbReference>
<evidence type="ECO:0000313" key="7">
    <source>
        <dbReference type="Proteomes" id="UP000247476"/>
    </source>
</evidence>
<reference evidence="6 7" key="1">
    <citation type="submission" date="2018-05" db="EMBL/GenBank/DDBJ databases">
        <title>Paenibacillus flagellatus sp. nov., isolated from selenium mineral soil.</title>
        <authorList>
            <person name="Dai X."/>
        </authorList>
    </citation>
    <scope>NUCLEOTIDE SEQUENCE [LARGE SCALE GENOMIC DNA]</scope>
    <source>
        <strain evidence="6 7">DXL2</strain>
    </source>
</reference>
<dbReference type="InterPro" id="IPR000847">
    <property type="entry name" value="LysR_HTH_N"/>
</dbReference>
<dbReference type="GO" id="GO:0032993">
    <property type="term" value="C:protein-DNA complex"/>
    <property type="evidence" value="ECO:0007669"/>
    <property type="project" value="TreeGrafter"/>
</dbReference>
<evidence type="ECO:0000259" key="5">
    <source>
        <dbReference type="PROSITE" id="PS50931"/>
    </source>
</evidence>
<dbReference type="OrthoDB" id="9803735at2"/>
<dbReference type="Proteomes" id="UP000247476">
    <property type="component" value="Unassembled WGS sequence"/>
</dbReference>
<dbReference type="Gene3D" id="3.40.190.10">
    <property type="entry name" value="Periplasmic binding protein-like II"/>
    <property type="match status" value="2"/>
</dbReference>
<feature type="domain" description="HTH lysR-type" evidence="5">
    <location>
        <begin position="1"/>
        <end position="60"/>
    </location>
</feature>
<protein>
    <submittedName>
        <fullName evidence="6">LysR family transcriptional regulator</fullName>
    </submittedName>
</protein>
<sequence>MITNYLSLRYFLELAHCLNFSQAAQKLHISQPGLSQQISALERELGIQLVYRSTRNVTLTEEGEYLYRHLLPSFENIEGTIGELKAKGAVPQSIIRIATVPSAASNMVPYLIKKLREKHSNIEFYIKETTSANGIELVEKSEYHLAFVRTPIDIKQSIQKPLQWMEFYRYPLQVALSADHPAAGQPYVELQDMKHETYLHYDPKHSPSLYYLLEHACLTAGFIPKTIGAGPEILTMANLIASDIGITLMPQDMLQLLGTYKVKGVSIKNMSLYSSISVVWNAMHVPLIADDALRVLEEFKQYVQLNPLTDERIYNL</sequence>
<dbReference type="GO" id="GO:0003700">
    <property type="term" value="F:DNA-binding transcription factor activity"/>
    <property type="evidence" value="ECO:0007669"/>
    <property type="project" value="InterPro"/>
</dbReference>
<evidence type="ECO:0000256" key="1">
    <source>
        <dbReference type="ARBA" id="ARBA00009437"/>
    </source>
</evidence>
<dbReference type="RefSeq" id="WP_110839425.1">
    <property type="nucleotide sequence ID" value="NZ_QJVJ01000003.1"/>
</dbReference>
<keyword evidence="4" id="KW-0804">Transcription</keyword>
<dbReference type="SUPFAM" id="SSF46785">
    <property type="entry name" value="Winged helix' DNA-binding domain"/>
    <property type="match status" value="1"/>
</dbReference>
<dbReference type="InterPro" id="IPR036388">
    <property type="entry name" value="WH-like_DNA-bd_sf"/>
</dbReference>
<organism evidence="6 7">
    <name type="scientific">Paenibacillus flagellatus</name>
    <dbReference type="NCBI Taxonomy" id="2211139"/>
    <lineage>
        <taxon>Bacteria</taxon>
        <taxon>Bacillati</taxon>
        <taxon>Bacillota</taxon>
        <taxon>Bacilli</taxon>
        <taxon>Bacillales</taxon>
        <taxon>Paenibacillaceae</taxon>
        <taxon>Paenibacillus</taxon>
    </lineage>
</organism>
<dbReference type="SUPFAM" id="SSF53850">
    <property type="entry name" value="Periplasmic binding protein-like II"/>
    <property type="match status" value="1"/>
</dbReference>
<dbReference type="InterPro" id="IPR036390">
    <property type="entry name" value="WH_DNA-bd_sf"/>
</dbReference>
<dbReference type="GO" id="GO:0003677">
    <property type="term" value="F:DNA binding"/>
    <property type="evidence" value="ECO:0007669"/>
    <property type="project" value="UniProtKB-KW"/>
</dbReference>
<gene>
    <name evidence="6" type="ORF">DLM86_07810</name>
</gene>
<accession>A0A2V5K816</accession>